<proteinExistence type="predicted"/>
<feature type="non-terminal residue" evidence="1">
    <location>
        <position position="1"/>
    </location>
</feature>
<protein>
    <submittedName>
        <fullName evidence="1">Uncharacterized protein</fullName>
    </submittedName>
</protein>
<evidence type="ECO:0000313" key="1">
    <source>
        <dbReference type="EMBL" id="KKK93515.1"/>
    </source>
</evidence>
<reference evidence="1" key="1">
    <citation type="journal article" date="2015" name="Nature">
        <title>Complex archaea that bridge the gap between prokaryotes and eukaryotes.</title>
        <authorList>
            <person name="Spang A."/>
            <person name="Saw J.H."/>
            <person name="Jorgensen S.L."/>
            <person name="Zaremba-Niedzwiedzka K."/>
            <person name="Martijn J."/>
            <person name="Lind A.E."/>
            <person name="van Eijk R."/>
            <person name="Schleper C."/>
            <person name="Guy L."/>
            <person name="Ettema T.J."/>
        </authorList>
    </citation>
    <scope>NUCLEOTIDE SEQUENCE</scope>
</reference>
<gene>
    <name evidence="1" type="ORF">LCGC14_2692070</name>
</gene>
<sequence>AMKMIDLGRELFDFLYANAPADFLSGFLHQARVRREASEEGERA</sequence>
<organism evidence="1">
    <name type="scientific">marine sediment metagenome</name>
    <dbReference type="NCBI Taxonomy" id="412755"/>
    <lineage>
        <taxon>unclassified sequences</taxon>
        <taxon>metagenomes</taxon>
        <taxon>ecological metagenomes</taxon>
    </lineage>
</organism>
<name>A0A0F9A5P7_9ZZZZ</name>
<dbReference type="EMBL" id="LAZR01047739">
    <property type="protein sequence ID" value="KKK93515.1"/>
    <property type="molecule type" value="Genomic_DNA"/>
</dbReference>
<accession>A0A0F9A5P7</accession>
<comment type="caution">
    <text evidence="1">The sequence shown here is derived from an EMBL/GenBank/DDBJ whole genome shotgun (WGS) entry which is preliminary data.</text>
</comment>
<dbReference type="AlphaFoldDB" id="A0A0F9A5P7"/>